<evidence type="ECO:0000313" key="3">
    <source>
        <dbReference type="Proteomes" id="UP000800094"/>
    </source>
</evidence>
<dbReference type="OrthoDB" id="3344043at2759"/>
<dbReference type="AlphaFoldDB" id="A0A6A6ITT1"/>
<feature type="compositionally biased region" description="Low complexity" evidence="1">
    <location>
        <begin position="1"/>
        <end position="16"/>
    </location>
</feature>
<dbReference type="EMBL" id="ML987191">
    <property type="protein sequence ID" value="KAF2253854.1"/>
    <property type="molecule type" value="Genomic_DNA"/>
</dbReference>
<dbReference type="GeneID" id="54574202"/>
<name>A0A6A6ITT1_9PLEO</name>
<evidence type="ECO:0000313" key="2">
    <source>
        <dbReference type="EMBL" id="KAF2253854.1"/>
    </source>
</evidence>
<feature type="region of interest" description="Disordered" evidence="1">
    <location>
        <begin position="1"/>
        <end position="21"/>
    </location>
</feature>
<dbReference type="Proteomes" id="UP000800094">
    <property type="component" value="Unassembled WGS sequence"/>
</dbReference>
<accession>A0A6A6ITT1</accession>
<protein>
    <submittedName>
        <fullName evidence="2">Uncharacterized protein</fullName>
    </submittedName>
</protein>
<dbReference type="RefSeq" id="XP_033688858.1">
    <property type="nucleotide sequence ID" value="XM_033820872.1"/>
</dbReference>
<organism evidence="2 3">
    <name type="scientific">Trematosphaeria pertusa</name>
    <dbReference type="NCBI Taxonomy" id="390896"/>
    <lineage>
        <taxon>Eukaryota</taxon>
        <taxon>Fungi</taxon>
        <taxon>Dikarya</taxon>
        <taxon>Ascomycota</taxon>
        <taxon>Pezizomycotina</taxon>
        <taxon>Dothideomycetes</taxon>
        <taxon>Pleosporomycetidae</taxon>
        <taxon>Pleosporales</taxon>
        <taxon>Massarineae</taxon>
        <taxon>Trematosphaeriaceae</taxon>
        <taxon>Trematosphaeria</taxon>
    </lineage>
</organism>
<reference evidence="2" key="1">
    <citation type="journal article" date="2020" name="Stud. Mycol.">
        <title>101 Dothideomycetes genomes: a test case for predicting lifestyles and emergence of pathogens.</title>
        <authorList>
            <person name="Haridas S."/>
            <person name="Albert R."/>
            <person name="Binder M."/>
            <person name="Bloem J."/>
            <person name="Labutti K."/>
            <person name="Salamov A."/>
            <person name="Andreopoulos B."/>
            <person name="Baker S."/>
            <person name="Barry K."/>
            <person name="Bills G."/>
            <person name="Bluhm B."/>
            <person name="Cannon C."/>
            <person name="Castanera R."/>
            <person name="Culley D."/>
            <person name="Daum C."/>
            <person name="Ezra D."/>
            <person name="Gonzalez J."/>
            <person name="Henrissat B."/>
            <person name="Kuo A."/>
            <person name="Liang C."/>
            <person name="Lipzen A."/>
            <person name="Lutzoni F."/>
            <person name="Magnuson J."/>
            <person name="Mondo S."/>
            <person name="Nolan M."/>
            <person name="Ohm R."/>
            <person name="Pangilinan J."/>
            <person name="Park H.-J."/>
            <person name="Ramirez L."/>
            <person name="Alfaro M."/>
            <person name="Sun H."/>
            <person name="Tritt A."/>
            <person name="Yoshinaga Y."/>
            <person name="Zwiers L.-H."/>
            <person name="Turgeon B."/>
            <person name="Goodwin S."/>
            <person name="Spatafora J."/>
            <person name="Crous P."/>
            <person name="Grigoriev I."/>
        </authorList>
    </citation>
    <scope>NUCLEOTIDE SEQUENCE</scope>
    <source>
        <strain evidence="2">CBS 122368</strain>
    </source>
</reference>
<sequence length="789" mass="86088">MEISGPSSGSSELPLIPRDPSGLSQQGSINWDNIVHRSLTFTVGVLNRCANTGVDPYSVVVGQAVAQSFPLARGGRENIHNAIAALRYQNGIANTLWFGFGVRALARTLVLTSEGTSLLALCACLGECFHEDLAPEVMFHIVKAYGAPGELTPSTAQWAAIIKACSGSLATSKFPLLAEGLMRLDPGSGRTTMLNSNFQQWPFVRGCPLPEDLATVIIAVGKVASGQLESIHVAGCAAVGWIGAIAEWLFDLRIAIYTSPDEPSPAYSNCLEGQDVQVYLTFDRDPSTSIPQPRLHLVRKSYFLPNSSSFMVMTHESTEAQKVLFSGRVPWQSCLIDTFGSDFERLRKMPLNFGAALGCASRIFKAIIKAETGIPEKYLEECRGYFDASGGQGFVHNALRWFPELGPLKPAMEKASRMNLEAAKEGYEEKFAAIQRSCNCGVCREWDNFEEGEGFCLVLIMETIIVLCQITAGLTVVEHLHPVRSGLETFYKRQLQVRERDGDEDDEGDGGLQDGLQTMGPIIYVLWTNGFVDLTLEQYPEAYEGRLVAAIKLFTGRDTSTHLTASAVSESGICAYLDILRNFAIDPESTGRIHVIPGMIEHDHKPFPQVQDNEIELMRRTGSIKELCATTAELNEVVLEITETAHSLSVNFMFRGCDDERKDGSKPFLRIGPGDIVSRAHKARGLVRCNAPARACKRKNMGAISCDNAEYPILKLTVDGEVIEVCDAARSGDYLRAVALSIATGKNPTYFCILSDGECIDCCLGKAVNQSIRPALVIANVGRSWQGST</sequence>
<keyword evidence="3" id="KW-1185">Reference proteome</keyword>
<evidence type="ECO:0000256" key="1">
    <source>
        <dbReference type="SAM" id="MobiDB-lite"/>
    </source>
</evidence>
<gene>
    <name evidence="2" type="ORF">BU26DRAFT_230812</name>
</gene>
<proteinExistence type="predicted"/>